<evidence type="ECO:0000313" key="11">
    <source>
        <dbReference type="Proteomes" id="UP000440367"/>
    </source>
</evidence>
<gene>
    <name evidence="7" type="ORF">PF001_g6685</name>
    <name evidence="5" type="ORF">PF002_g24611</name>
    <name evidence="6" type="ORF">PF005_g11182</name>
    <name evidence="4" type="ORF">PF006_g26591</name>
    <name evidence="3" type="ORF">PF007_g23543</name>
    <name evidence="2" type="ORF">PF009_g24352</name>
</gene>
<keyword evidence="9" id="KW-1185">Reference proteome</keyword>
<evidence type="ECO:0000313" key="9">
    <source>
        <dbReference type="Proteomes" id="UP000433483"/>
    </source>
</evidence>
<dbReference type="PROSITE" id="PS51257">
    <property type="entry name" value="PROKAR_LIPOPROTEIN"/>
    <property type="match status" value="1"/>
</dbReference>
<sequence>MAQRYSFYHSGLRCALLAHSAFSILPTGLAFFSCGRSGRNPAGCGESRALRPTNTGQAAERDSYRDTEAGQTWSKSV</sequence>
<dbReference type="EMBL" id="QXFZ01002235">
    <property type="protein sequence ID" value="KAE9079218.1"/>
    <property type="molecule type" value="Genomic_DNA"/>
</dbReference>
<proteinExistence type="predicted"/>
<evidence type="ECO:0000313" key="10">
    <source>
        <dbReference type="Proteomes" id="UP000437068"/>
    </source>
</evidence>
<organism evidence="2 8">
    <name type="scientific">Phytophthora fragariae</name>
    <dbReference type="NCBI Taxonomy" id="53985"/>
    <lineage>
        <taxon>Eukaryota</taxon>
        <taxon>Sar</taxon>
        <taxon>Stramenopiles</taxon>
        <taxon>Oomycota</taxon>
        <taxon>Peronosporomycetes</taxon>
        <taxon>Peronosporales</taxon>
        <taxon>Peronosporaceae</taxon>
        <taxon>Phytophthora</taxon>
    </lineage>
</organism>
<feature type="compositionally biased region" description="Basic and acidic residues" evidence="1">
    <location>
        <begin position="59"/>
        <end position="68"/>
    </location>
</feature>
<evidence type="ECO:0000313" key="8">
    <source>
        <dbReference type="Proteomes" id="UP000429523"/>
    </source>
</evidence>
<dbReference type="EMBL" id="QXGA01003387">
    <property type="protein sequence ID" value="KAE9083884.1"/>
    <property type="molecule type" value="Genomic_DNA"/>
</dbReference>
<dbReference type="Proteomes" id="UP000441208">
    <property type="component" value="Unassembled WGS sequence"/>
</dbReference>
<evidence type="ECO:0000313" key="12">
    <source>
        <dbReference type="Proteomes" id="UP000440732"/>
    </source>
</evidence>
<evidence type="ECO:0000313" key="6">
    <source>
        <dbReference type="EMBL" id="KAE9210998.1"/>
    </source>
</evidence>
<evidence type="ECO:0000313" key="5">
    <source>
        <dbReference type="EMBL" id="KAE9191033.1"/>
    </source>
</evidence>
<evidence type="ECO:0000313" key="7">
    <source>
        <dbReference type="EMBL" id="KAE9317783.1"/>
    </source>
</evidence>
<protein>
    <submittedName>
        <fullName evidence="2">Uncharacterized protein</fullName>
    </submittedName>
</protein>
<dbReference type="EMBL" id="QXGE01000271">
    <property type="protein sequence ID" value="KAE9317783.1"/>
    <property type="molecule type" value="Genomic_DNA"/>
</dbReference>
<dbReference type="Proteomes" id="UP000440732">
    <property type="component" value="Unassembled WGS sequence"/>
</dbReference>
<accession>A0A6A3DYQ3</accession>
<dbReference type="Proteomes" id="UP000440367">
    <property type="component" value="Unassembled WGS sequence"/>
</dbReference>
<dbReference type="EMBL" id="QXGD01002267">
    <property type="protein sequence ID" value="KAE9191033.1"/>
    <property type="molecule type" value="Genomic_DNA"/>
</dbReference>
<evidence type="ECO:0000256" key="1">
    <source>
        <dbReference type="SAM" id="MobiDB-lite"/>
    </source>
</evidence>
<dbReference type="Proteomes" id="UP000429523">
    <property type="component" value="Unassembled WGS sequence"/>
</dbReference>
<evidence type="ECO:0000313" key="3">
    <source>
        <dbReference type="EMBL" id="KAE9079218.1"/>
    </source>
</evidence>
<dbReference type="AlphaFoldDB" id="A0A6A3DYQ3"/>
<reference evidence="8 9" key="1">
    <citation type="submission" date="2018-08" db="EMBL/GenBank/DDBJ databases">
        <title>Genomic investigation of the strawberry pathogen Phytophthora fragariae indicates pathogenicity is determined by transcriptional variation in three key races.</title>
        <authorList>
            <person name="Adams T.M."/>
            <person name="Armitage A.D."/>
            <person name="Sobczyk M.K."/>
            <person name="Bates H.J."/>
            <person name="Dunwell J.M."/>
            <person name="Nellist C.F."/>
            <person name="Harrison R.J."/>
        </authorList>
    </citation>
    <scope>NUCLEOTIDE SEQUENCE [LARGE SCALE GENOMIC DNA]</scope>
    <source>
        <strain evidence="7 10">A4</strain>
        <strain evidence="5 11">BC-1</strain>
        <strain evidence="6 9">NOV-27</strain>
        <strain evidence="4 12">NOV-5</strain>
        <strain evidence="3 13">NOV-71</strain>
        <strain evidence="2 8">NOV-9</strain>
    </source>
</reference>
<dbReference type="EMBL" id="QXGB01000551">
    <property type="protein sequence ID" value="KAE9210998.1"/>
    <property type="molecule type" value="Genomic_DNA"/>
</dbReference>
<dbReference type="EMBL" id="QXGF01002261">
    <property type="protein sequence ID" value="KAE8925443.1"/>
    <property type="molecule type" value="Genomic_DNA"/>
</dbReference>
<evidence type="ECO:0000313" key="4">
    <source>
        <dbReference type="EMBL" id="KAE9083884.1"/>
    </source>
</evidence>
<dbReference type="Proteomes" id="UP000433483">
    <property type="component" value="Unassembled WGS sequence"/>
</dbReference>
<comment type="caution">
    <text evidence="2">The sequence shown here is derived from an EMBL/GenBank/DDBJ whole genome shotgun (WGS) entry which is preliminary data.</text>
</comment>
<dbReference type="Proteomes" id="UP000437068">
    <property type="component" value="Unassembled WGS sequence"/>
</dbReference>
<evidence type="ECO:0000313" key="13">
    <source>
        <dbReference type="Proteomes" id="UP000441208"/>
    </source>
</evidence>
<feature type="region of interest" description="Disordered" evidence="1">
    <location>
        <begin position="40"/>
        <end position="77"/>
    </location>
</feature>
<evidence type="ECO:0000313" key="2">
    <source>
        <dbReference type="EMBL" id="KAE8925443.1"/>
    </source>
</evidence>
<name>A0A6A3DYQ3_9STRA</name>